<evidence type="ECO:0000256" key="1">
    <source>
        <dbReference type="SAM" id="MobiDB-lite"/>
    </source>
</evidence>
<evidence type="ECO:0000313" key="4">
    <source>
        <dbReference type="Proteomes" id="UP000095038"/>
    </source>
</evidence>
<protein>
    <submittedName>
        <fullName evidence="3">Uncharacterized protein</fullName>
    </submittedName>
</protein>
<keyword evidence="2" id="KW-0732">Signal</keyword>
<organism evidence="3 4">
    <name type="scientific">Ascoidea rubescens DSM 1968</name>
    <dbReference type="NCBI Taxonomy" id="1344418"/>
    <lineage>
        <taxon>Eukaryota</taxon>
        <taxon>Fungi</taxon>
        <taxon>Dikarya</taxon>
        <taxon>Ascomycota</taxon>
        <taxon>Saccharomycotina</taxon>
        <taxon>Saccharomycetes</taxon>
        <taxon>Ascoideaceae</taxon>
        <taxon>Ascoidea</taxon>
    </lineage>
</organism>
<dbReference type="EMBL" id="KV454475">
    <property type="protein sequence ID" value="ODV64282.1"/>
    <property type="molecule type" value="Genomic_DNA"/>
</dbReference>
<feature type="signal peptide" evidence="2">
    <location>
        <begin position="1"/>
        <end position="27"/>
    </location>
</feature>
<accession>A0A1D2VRN6</accession>
<feature type="chain" id="PRO_5008910566" evidence="2">
    <location>
        <begin position="28"/>
        <end position="190"/>
    </location>
</feature>
<keyword evidence="4" id="KW-1185">Reference proteome</keyword>
<dbReference type="GeneID" id="30964908"/>
<feature type="region of interest" description="Disordered" evidence="1">
    <location>
        <begin position="34"/>
        <end position="54"/>
    </location>
</feature>
<dbReference type="InParanoid" id="A0A1D2VRN6"/>
<dbReference type="AlphaFoldDB" id="A0A1D2VRN6"/>
<sequence>MDYSHNLYTGSSFQLLLWALDPLVIFGTHLPSDENESNIGGTNNNKDNNNNNNNNSTELLLDNITDEELIEILTLTDIDKSIPKITSNQFDILRKKMFSKTPLFKSFNPFLRITHQSTTELAIIERKTSILTRSILNLQKNNLFADLNFIIDIYYCILGLIIIDYKHYTDFDCNEVNIMLGGYHFCQNLY</sequence>
<dbReference type="RefSeq" id="XP_020050589.1">
    <property type="nucleotide sequence ID" value="XM_020191272.1"/>
</dbReference>
<name>A0A1D2VRN6_9ASCO</name>
<evidence type="ECO:0000313" key="3">
    <source>
        <dbReference type="EMBL" id="ODV64282.1"/>
    </source>
</evidence>
<gene>
    <name evidence="3" type="ORF">ASCRUDRAFT_6127</name>
</gene>
<dbReference type="Proteomes" id="UP000095038">
    <property type="component" value="Unassembled WGS sequence"/>
</dbReference>
<feature type="compositionally biased region" description="Low complexity" evidence="1">
    <location>
        <begin position="43"/>
        <end position="54"/>
    </location>
</feature>
<proteinExistence type="predicted"/>
<reference evidence="4" key="1">
    <citation type="submission" date="2016-05" db="EMBL/GenBank/DDBJ databases">
        <title>Comparative genomics of biotechnologically important yeasts.</title>
        <authorList>
            <consortium name="DOE Joint Genome Institute"/>
            <person name="Riley R."/>
            <person name="Haridas S."/>
            <person name="Wolfe K.H."/>
            <person name="Lopes M.R."/>
            <person name="Hittinger C.T."/>
            <person name="Goker M."/>
            <person name="Salamov A."/>
            <person name="Wisecaver J."/>
            <person name="Long T.M."/>
            <person name="Aerts A.L."/>
            <person name="Barry K."/>
            <person name="Choi C."/>
            <person name="Clum A."/>
            <person name="Coughlan A.Y."/>
            <person name="Deshpande S."/>
            <person name="Douglass A.P."/>
            <person name="Hanson S.J."/>
            <person name="Klenk H.-P."/>
            <person name="Labutti K."/>
            <person name="Lapidus A."/>
            <person name="Lindquist E."/>
            <person name="Lipzen A."/>
            <person name="Meier-Kolthoff J.P."/>
            <person name="Ohm R.A."/>
            <person name="Otillar R.P."/>
            <person name="Pangilinan J."/>
            <person name="Peng Y."/>
            <person name="Rokas A."/>
            <person name="Rosa C.A."/>
            <person name="Scheuner C."/>
            <person name="Sibirny A.A."/>
            <person name="Slot J.C."/>
            <person name="Stielow J.B."/>
            <person name="Sun H."/>
            <person name="Kurtzman C.P."/>
            <person name="Blackwell M."/>
            <person name="Grigoriev I.V."/>
            <person name="Jeffries T.W."/>
        </authorList>
    </citation>
    <scope>NUCLEOTIDE SEQUENCE [LARGE SCALE GENOMIC DNA]</scope>
    <source>
        <strain evidence="4">DSM 1968</strain>
    </source>
</reference>
<evidence type="ECO:0000256" key="2">
    <source>
        <dbReference type="SAM" id="SignalP"/>
    </source>
</evidence>